<proteinExistence type="predicted"/>
<comment type="caution">
    <text evidence="2">The sequence shown here is derived from an EMBL/GenBank/DDBJ whole genome shotgun (WGS) entry which is preliminary data.</text>
</comment>
<gene>
    <name evidence="2" type="ORF">JCM19296_216</name>
</gene>
<keyword evidence="1" id="KW-0732">Signal</keyword>
<dbReference type="PROSITE" id="PS51257">
    <property type="entry name" value="PROKAR_LIPOPROTEIN"/>
    <property type="match status" value="1"/>
</dbReference>
<dbReference type="EMBL" id="BBLG01000001">
    <property type="protein sequence ID" value="GAK74638.1"/>
    <property type="molecule type" value="Genomic_DNA"/>
</dbReference>
<protein>
    <submittedName>
        <fullName evidence="2">Uncharacterized protein</fullName>
    </submittedName>
</protein>
<organism evidence="2 3">
    <name type="scientific">Nonlabens ulvanivorans</name>
    <name type="common">Persicivirga ulvanivorans</name>
    <dbReference type="NCBI Taxonomy" id="906888"/>
    <lineage>
        <taxon>Bacteria</taxon>
        <taxon>Pseudomonadati</taxon>
        <taxon>Bacteroidota</taxon>
        <taxon>Flavobacteriia</taxon>
        <taxon>Flavobacteriales</taxon>
        <taxon>Flavobacteriaceae</taxon>
        <taxon>Nonlabens</taxon>
    </lineage>
</organism>
<reference evidence="2 3" key="1">
    <citation type="journal article" date="2014" name="Genome Announc.">
        <title>Draft Genome Sequences of Marine Flavobacterium Nonlabens Strains NR17, NR24, NR27, NR32, NR33, and Ara13.</title>
        <authorList>
            <person name="Nakanishi M."/>
            <person name="Meirelles P."/>
            <person name="Suzuki R."/>
            <person name="Takatani N."/>
            <person name="Mino S."/>
            <person name="Suda W."/>
            <person name="Oshima K."/>
            <person name="Hattori M."/>
            <person name="Ohkuma M."/>
            <person name="Hosokawa M."/>
            <person name="Miyashita K."/>
            <person name="Thompson F.L."/>
            <person name="Niwa A."/>
            <person name="Sawabe T."/>
            <person name="Sawabe T."/>
        </authorList>
    </citation>
    <scope>NUCLEOTIDE SEQUENCE [LARGE SCALE GENOMIC DNA]</scope>
    <source>
        <strain evidence="3">JCM19296</strain>
    </source>
</reference>
<accession>A0A081D6U2</accession>
<dbReference type="AlphaFoldDB" id="A0A081D6U2"/>
<name>A0A081D6U2_NONUL</name>
<evidence type="ECO:0000256" key="1">
    <source>
        <dbReference type="SAM" id="SignalP"/>
    </source>
</evidence>
<feature type="chain" id="PRO_5001756545" evidence="1">
    <location>
        <begin position="18"/>
        <end position="164"/>
    </location>
</feature>
<evidence type="ECO:0000313" key="3">
    <source>
        <dbReference type="Proteomes" id="UP000028980"/>
    </source>
</evidence>
<evidence type="ECO:0000313" key="2">
    <source>
        <dbReference type="EMBL" id="GAK74638.1"/>
    </source>
</evidence>
<feature type="signal peptide" evidence="1">
    <location>
        <begin position="1"/>
        <end position="17"/>
    </location>
</feature>
<dbReference type="Proteomes" id="UP000028980">
    <property type="component" value="Unassembled WGS sequence"/>
</dbReference>
<sequence length="164" mass="18372">MKAIYILLALTISSCGAQKMSETYTSADFPVSQQAYAQAWNGGAPGSGSGITLYFPTKVTSGKEIVAIYFRNSVNKTVNYTADDRMMMVSRFRTDFNNRQDLIMDLDSKKEAQNEAPNIEKFPFELKDNEAVIALKEINSDSISYVKLLDIQERSQLDMPSMPQ</sequence>